<comment type="caution">
    <text evidence="1">The sequence shown here is derived from an EMBL/GenBank/DDBJ whole genome shotgun (WGS) entry which is preliminary data.</text>
</comment>
<proteinExistence type="predicted"/>
<gene>
    <name evidence="1" type="ORF">RPERSI_LOCUS32223</name>
</gene>
<protein>
    <submittedName>
        <fullName evidence="1">5501_t:CDS:1</fullName>
    </submittedName>
</protein>
<evidence type="ECO:0000313" key="1">
    <source>
        <dbReference type="EMBL" id="CAG8842225.1"/>
    </source>
</evidence>
<reference evidence="1" key="1">
    <citation type="submission" date="2021-06" db="EMBL/GenBank/DDBJ databases">
        <authorList>
            <person name="Kallberg Y."/>
            <person name="Tangrot J."/>
            <person name="Rosling A."/>
        </authorList>
    </citation>
    <scope>NUCLEOTIDE SEQUENCE</scope>
    <source>
        <strain evidence="1">MA461A</strain>
    </source>
</reference>
<sequence>GEKLSISLGNFRCPDYCNLEPLPWNGESAVLVWKNMLCALGNLNYIQVTSNHADAIKCLVDMLEMLELIRNNKYGNFSLSLHYDFAPWFFQACDLP</sequence>
<feature type="non-terminal residue" evidence="1">
    <location>
        <position position="96"/>
    </location>
</feature>
<feature type="non-terminal residue" evidence="1">
    <location>
        <position position="1"/>
    </location>
</feature>
<name>A0ACA9SK91_9GLOM</name>
<accession>A0ACA9SK91</accession>
<keyword evidence="2" id="KW-1185">Reference proteome</keyword>
<dbReference type="Proteomes" id="UP000789920">
    <property type="component" value="Unassembled WGS sequence"/>
</dbReference>
<organism evidence="1 2">
    <name type="scientific">Racocetra persica</name>
    <dbReference type="NCBI Taxonomy" id="160502"/>
    <lineage>
        <taxon>Eukaryota</taxon>
        <taxon>Fungi</taxon>
        <taxon>Fungi incertae sedis</taxon>
        <taxon>Mucoromycota</taxon>
        <taxon>Glomeromycotina</taxon>
        <taxon>Glomeromycetes</taxon>
        <taxon>Diversisporales</taxon>
        <taxon>Gigasporaceae</taxon>
        <taxon>Racocetra</taxon>
    </lineage>
</organism>
<dbReference type="EMBL" id="CAJVQC010133433">
    <property type="protein sequence ID" value="CAG8842225.1"/>
    <property type="molecule type" value="Genomic_DNA"/>
</dbReference>
<evidence type="ECO:0000313" key="2">
    <source>
        <dbReference type="Proteomes" id="UP000789920"/>
    </source>
</evidence>